<dbReference type="InterPro" id="IPR002563">
    <property type="entry name" value="Flavin_Rdtase-like_dom"/>
</dbReference>
<sequence>MTIETTELRNTLGKFATGVCVVTTEGPNGPIGMTINSFSSLSLEPALLLWSIQKNSECFAPFNAAKGYAISVLTEEQMEISNKYAQRGSHLLDAEEFTQGKTGQFILKQAVATFECSVWARYEGGDHIILVGEVEAFSASNDHDPILFYSGGYRTLAEQV</sequence>
<organism evidence="4 5">
    <name type="scientific">Sessilibacter corallicola</name>
    <dbReference type="NCBI Taxonomy" id="2904075"/>
    <lineage>
        <taxon>Bacteria</taxon>
        <taxon>Pseudomonadati</taxon>
        <taxon>Pseudomonadota</taxon>
        <taxon>Gammaproteobacteria</taxon>
        <taxon>Cellvibrionales</taxon>
        <taxon>Cellvibrionaceae</taxon>
        <taxon>Sessilibacter</taxon>
    </lineage>
</organism>
<dbReference type="PANTHER" id="PTHR30466">
    <property type="entry name" value="FLAVIN REDUCTASE"/>
    <property type="match status" value="1"/>
</dbReference>
<evidence type="ECO:0000313" key="5">
    <source>
        <dbReference type="Proteomes" id="UP001465153"/>
    </source>
</evidence>
<comment type="caution">
    <text evidence="4">The sequence shown here is derived from an EMBL/GenBank/DDBJ whole genome shotgun (WGS) entry which is preliminary data.</text>
</comment>
<dbReference type="Gene3D" id="2.30.110.10">
    <property type="entry name" value="Electron Transport, Fmn-binding Protein, Chain A"/>
    <property type="match status" value="1"/>
</dbReference>
<evidence type="ECO:0000313" key="4">
    <source>
        <dbReference type="EMBL" id="GAA6168813.1"/>
    </source>
</evidence>
<dbReference type="InterPro" id="IPR050268">
    <property type="entry name" value="NADH-dep_flavin_reductase"/>
</dbReference>
<reference evidence="4 5" key="1">
    <citation type="submission" date="2024-04" db="EMBL/GenBank/DDBJ databases">
        <title>Draft genome sequence of Sessilibacter corallicola NBRC 116591.</title>
        <authorList>
            <person name="Miyakawa T."/>
            <person name="Kusuya Y."/>
            <person name="Miura T."/>
        </authorList>
    </citation>
    <scope>NUCLEOTIDE SEQUENCE [LARGE SCALE GENOMIC DNA]</scope>
    <source>
        <strain evidence="4 5">KU-00831-HH</strain>
    </source>
</reference>
<keyword evidence="2" id="KW-0560">Oxidoreductase</keyword>
<protein>
    <submittedName>
        <fullName evidence="4">Flavin reductase family protein</fullName>
    </submittedName>
</protein>
<name>A0ABQ0AAY0_9GAMM</name>
<comment type="similarity">
    <text evidence="1">Belongs to the non-flavoprotein flavin reductase family.</text>
</comment>
<dbReference type="RefSeq" id="WP_233088328.1">
    <property type="nucleotide sequence ID" value="NZ_BAABWN010000008.1"/>
</dbReference>
<evidence type="ECO:0000256" key="2">
    <source>
        <dbReference type="ARBA" id="ARBA00023002"/>
    </source>
</evidence>
<dbReference type="PANTHER" id="PTHR30466:SF11">
    <property type="entry name" value="FLAVIN-DEPENDENT MONOOXYGENASE, REDUCTASE SUBUNIT HSAB"/>
    <property type="match status" value="1"/>
</dbReference>
<dbReference type="InterPro" id="IPR012349">
    <property type="entry name" value="Split_barrel_FMN-bd"/>
</dbReference>
<accession>A0ABQ0AAY0</accession>
<dbReference type="SUPFAM" id="SSF50475">
    <property type="entry name" value="FMN-binding split barrel"/>
    <property type="match status" value="1"/>
</dbReference>
<keyword evidence="5" id="KW-1185">Reference proteome</keyword>
<evidence type="ECO:0000256" key="1">
    <source>
        <dbReference type="ARBA" id="ARBA00008898"/>
    </source>
</evidence>
<gene>
    <name evidence="4" type="ORF">NBRC116591_26240</name>
</gene>
<feature type="domain" description="Flavin reductase like" evidence="3">
    <location>
        <begin position="12"/>
        <end position="155"/>
    </location>
</feature>
<dbReference type="Pfam" id="PF01613">
    <property type="entry name" value="Flavin_Reduct"/>
    <property type="match status" value="1"/>
</dbReference>
<evidence type="ECO:0000259" key="3">
    <source>
        <dbReference type="SMART" id="SM00903"/>
    </source>
</evidence>
<proteinExistence type="inferred from homology"/>
<dbReference type="EMBL" id="BAABWN010000008">
    <property type="protein sequence ID" value="GAA6168813.1"/>
    <property type="molecule type" value="Genomic_DNA"/>
</dbReference>
<dbReference type="Proteomes" id="UP001465153">
    <property type="component" value="Unassembled WGS sequence"/>
</dbReference>
<dbReference type="SMART" id="SM00903">
    <property type="entry name" value="Flavin_Reduct"/>
    <property type="match status" value="1"/>
</dbReference>